<evidence type="ECO:0000313" key="4">
    <source>
        <dbReference type="Proteomes" id="UP000777265"/>
    </source>
</evidence>
<accession>A0A351U364</accession>
<dbReference type="SFLD" id="SFLDG00180">
    <property type="entry name" value="muconate_cycloisomerase"/>
    <property type="match status" value="1"/>
</dbReference>
<dbReference type="SMART" id="SM00922">
    <property type="entry name" value="MR_MLE"/>
    <property type="match status" value="1"/>
</dbReference>
<dbReference type="AlphaFoldDB" id="A0A351U364"/>
<dbReference type="InterPro" id="IPR029017">
    <property type="entry name" value="Enolase-like_N"/>
</dbReference>
<dbReference type="PANTHER" id="PTHR48073">
    <property type="entry name" value="O-SUCCINYLBENZOATE SYNTHASE-RELATED"/>
    <property type="match status" value="1"/>
</dbReference>
<evidence type="ECO:0000259" key="2">
    <source>
        <dbReference type="SMART" id="SM00922"/>
    </source>
</evidence>
<dbReference type="InterPro" id="IPR013342">
    <property type="entry name" value="Mandelate_racemase_C"/>
</dbReference>
<sequence>MSRIKDIRFREIARPLRATFSTAAGSKHLTKSIIVTVTLRDGVKVMGECPASLAFKDESPPVMAGVLKEAAPALLDMPIDHYEEEIDRLRRVYALFPMTMSGLEVALFRAFLASKGMTEHAYWGGMTRTVPTDITIPFVPDRTFLVRWMNYAIRKGFTVYKLKVSGDPEQDRELVSFVCSFLRDNLNNHTLRLDGNQGYNRDTFLRFVDHINKADYRIELFEQPLPREDYKGMKDIRHASPIPIILDETVLTGEDAQRVVDEDLADGVNIKLAKSGIRESCAILDIAQRHRLSLMIGCMTETMVGLSAGIYLAGGTSVFDFIDLDSIYFFYHRNRYGMIQIQGPRFTVE</sequence>
<dbReference type="SUPFAM" id="SSF54826">
    <property type="entry name" value="Enolase N-terminal domain-like"/>
    <property type="match status" value="1"/>
</dbReference>
<evidence type="ECO:0000313" key="3">
    <source>
        <dbReference type="EMBL" id="NLW35442.1"/>
    </source>
</evidence>
<dbReference type="Proteomes" id="UP000777265">
    <property type="component" value="Unassembled WGS sequence"/>
</dbReference>
<dbReference type="InterPro" id="IPR029065">
    <property type="entry name" value="Enolase_C-like"/>
</dbReference>
<reference evidence="3" key="2">
    <citation type="submission" date="2020-01" db="EMBL/GenBank/DDBJ databases">
        <authorList>
            <person name="Campanaro S."/>
        </authorList>
    </citation>
    <scope>NUCLEOTIDE SEQUENCE</scope>
    <source>
        <strain evidence="3">AS06rmzACSIP_7</strain>
    </source>
</reference>
<dbReference type="GO" id="GO:0003824">
    <property type="term" value="F:catalytic activity"/>
    <property type="evidence" value="ECO:0007669"/>
    <property type="project" value="UniProtKB-ARBA"/>
</dbReference>
<organism evidence="3 4">
    <name type="scientific">Syntrophorhabdus aromaticivorans</name>
    <dbReference type="NCBI Taxonomy" id="328301"/>
    <lineage>
        <taxon>Bacteria</taxon>
        <taxon>Pseudomonadati</taxon>
        <taxon>Thermodesulfobacteriota</taxon>
        <taxon>Syntrophorhabdia</taxon>
        <taxon>Syntrophorhabdales</taxon>
        <taxon>Syntrophorhabdaceae</taxon>
        <taxon>Syntrophorhabdus</taxon>
    </lineage>
</organism>
<protein>
    <recommendedName>
        <fullName evidence="2">Mandelate racemase/muconate lactonizing enzyme C-terminal domain-containing protein</fullName>
    </recommendedName>
</protein>
<dbReference type="Gene3D" id="3.20.20.120">
    <property type="entry name" value="Enolase-like C-terminal domain"/>
    <property type="match status" value="1"/>
</dbReference>
<name>A0A351U364_9BACT</name>
<evidence type="ECO:0000256" key="1">
    <source>
        <dbReference type="ARBA" id="ARBA00022723"/>
    </source>
</evidence>
<dbReference type="GO" id="GO:0046872">
    <property type="term" value="F:metal ion binding"/>
    <property type="evidence" value="ECO:0007669"/>
    <property type="project" value="UniProtKB-KW"/>
</dbReference>
<proteinExistence type="predicted"/>
<dbReference type="STRING" id="909663.GCA_000512235_01064"/>
<dbReference type="Pfam" id="PF13378">
    <property type="entry name" value="MR_MLE_C"/>
    <property type="match status" value="1"/>
</dbReference>
<dbReference type="EMBL" id="JAAYEE010000132">
    <property type="protein sequence ID" value="NLW35442.1"/>
    <property type="molecule type" value="Genomic_DNA"/>
</dbReference>
<reference evidence="3" key="1">
    <citation type="journal article" date="2020" name="Biotechnol. Biofuels">
        <title>New insights from the biogas microbiome by comprehensive genome-resolved metagenomics of nearly 1600 species originating from multiple anaerobic digesters.</title>
        <authorList>
            <person name="Campanaro S."/>
            <person name="Treu L."/>
            <person name="Rodriguez-R L.M."/>
            <person name="Kovalovszki A."/>
            <person name="Ziels R.M."/>
            <person name="Maus I."/>
            <person name="Zhu X."/>
            <person name="Kougias P.G."/>
            <person name="Basile A."/>
            <person name="Luo G."/>
            <person name="Schluter A."/>
            <person name="Konstantinidis K.T."/>
            <person name="Angelidaki I."/>
        </authorList>
    </citation>
    <scope>NUCLEOTIDE SEQUENCE</scope>
    <source>
        <strain evidence="3">AS06rmzACSIP_7</strain>
    </source>
</reference>
<dbReference type="PANTHER" id="PTHR48073:SF2">
    <property type="entry name" value="O-SUCCINYLBENZOATE SYNTHASE"/>
    <property type="match status" value="1"/>
</dbReference>
<dbReference type="Gene3D" id="3.30.390.10">
    <property type="entry name" value="Enolase-like, N-terminal domain"/>
    <property type="match status" value="1"/>
</dbReference>
<keyword evidence="1" id="KW-0479">Metal-binding</keyword>
<feature type="domain" description="Mandelate racemase/muconate lactonizing enzyme C-terminal" evidence="2">
    <location>
        <begin position="142"/>
        <end position="243"/>
    </location>
</feature>
<dbReference type="InterPro" id="IPR036849">
    <property type="entry name" value="Enolase-like_C_sf"/>
</dbReference>
<comment type="caution">
    <text evidence="3">The sequence shown here is derived from an EMBL/GenBank/DDBJ whole genome shotgun (WGS) entry which is preliminary data.</text>
</comment>
<dbReference type="SUPFAM" id="SSF51604">
    <property type="entry name" value="Enolase C-terminal domain-like"/>
    <property type="match status" value="1"/>
</dbReference>
<gene>
    <name evidence="3" type="ORF">GXY80_08180</name>
</gene>
<dbReference type="SFLD" id="SFLDS00001">
    <property type="entry name" value="Enolase"/>
    <property type="match status" value="1"/>
</dbReference>